<dbReference type="AlphaFoldDB" id="A0A5B9Y5Z9"/>
<dbReference type="InterPro" id="IPR054816">
    <property type="entry name" value="Lipoprotein_mollicutes-type_CS"/>
</dbReference>
<dbReference type="KEGG" id="schi:SCHIN_v1c10820"/>
<reference evidence="2 3" key="1">
    <citation type="submission" date="2019-08" db="EMBL/GenBank/DDBJ databases">
        <title>Complete genome sequence of Spiroplasma chinense CCH (DSM 19755).</title>
        <authorList>
            <person name="Shen H.-Y."/>
            <person name="Lin Y.-C."/>
            <person name="Chou L."/>
            <person name="Kuo C.-H."/>
        </authorList>
    </citation>
    <scope>NUCLEOTIDE SEQUENCE [LARGE SCALE GENOMIC DNA]</scope>
    <source>
        <strain evidence="2 3">CCH</strain>
    </source>
</reference>
<dbReference type="NCBIfam" id="NF038029">
    <property type="entry name" value="LP_plasma"/>
    <property type="match status" value="1"/>
</dbReference>
<evidence type="ECO:0000313" key="3">
    <source>
        <dbReference type="Proteomes" id="UP000323144"/>
    </source>
</evidence>
<protein>
    <recommendedName>
        <fullName evidence="4">Lipoprotein</fullName>
    </recommendedName>
</protein>
<accession>A0A5B9Y5Z9</accession>
<name>A0A5B9Y5Z9_9MOLU</name>
<dbReference type="RefSeq" id="WP_166508638.1">
    <property type="nucleotide sequence ID" value="NZ_CP043026.1"/>
</dbReference>
<evidence type="ECO:0000256" key="1">
    <source>
        <dbReference type="SAM" id="SignalP"/>
    </source>
</evidence>
<dbReference type="Gene3D" id="3.40.190.10">
    <property type="entry name" value="Periplasmic binding protein-like II"/>
    <property type="match status" value="1"/>
</dbReference>
<sequence length="533" mass="58381">MKKILTLLSSITLVSASTASVVACGNGNKNTDIVIQANPASLDVYQKAAAAVNAKFEEAGVKFRAKIKESHMYENYVQISNKGVRDKSIPDVFIVDAFKYQLYKDQNNILNVSDLVKKYLLQTSDDEEHFGLKKTDSGIEITQGVPSARAWKAARINSGAEEYFGVVPSAIETISMMFDNNKFGITDDGHFTGSVLENEAVKAAVGENPIASLENMAIINEAMGYKPTGYLKALKGYFVAAAFNAMVKKHDADINPVEGSAKATIWQKTGEFPSQNYKDFDSLWENEKTKDDAKLVMDMMVRLGYSFGKPMRNALYNQVGDEAIDNATVASLRDGTTSMAALEIFNLQSYASFMKQADPKADIRVKDISSLKFDNSEGSPSLSSSAGGHGFAIKSTIANVSEKTKDGENLTKAGAAMLAIKELSDPKYSADFSITDGKYSPFKANKEAAVEQFNKTEGYGFYADAANEIAKGYEGVTDMPNTALDQASGTTWDTYRLAMNTSKNDTEWKAMADQFWTQFTDKWAKDKAEFIWG</sequence>
<organism evidence="2 3">
    <name type="scientific">Spiroplasma chinense</name>
    <dbReference type="NCBI Taxonomy" id="216932"/>
    <lineage>
        <taxon>Bacteria</taxon>
        <taxon>Bacillati</taxon>
        <taxon>Mycoplasmatota</taxon>
        <taxon>Mollicutes</taxon>
        <taxon>Entomoplasmatales</taxon>
        <taxon>Spiroplasmataceae</taxon>
        <taxon>Spiroplasma</taxon>
    </lineage>
</organism>
<dbReference type="SUPFAM" id="SSF53850">
    <property type="entry name" value="Periplasmic binding protein-like II"/>
    <property type="match status" value="1"/>
</dbReference>
<gene>
    <name evidence="2" type="ORF">SCHIN_v1c10820</name>
</gene>
<dbReference type="EMBL" id="CP043026">
    <property type="protein sequence ID" value="QEH62275.1"/>
    <property type="molecule type" value="Genomic_DNA"/>
</dbReference>
<evidence type="ECO:0000313" key="2">
    <source>
        <dbReference type="EMBL" id="QEH62275.1"/>
    </source>
</evidence>
<proteinExistence type="predicted"/>
<feature type="chain" id="PRO_5022757340" description="Lipoprotein" evidence="1">
    <location>
        <begin position="24"/>
        <end position="533"/>
    </location>
</feature>
<keyword evidence="3" id="KW-1185">Reference proteome</keyword>
<dbReference type="Proteomes" id="UP000323144">
    <property type="component" value="Chromosome"/>
</dbReference>
<feature type="signal peptide" evidence="1">
    <location>
        <begin position="1"/>
        <end position="23"/>
    </location>
</feature>
<dbReference type="PROSITE" id="PS51257">
    <property type="entry name" value="PROKAR_LIPOPROTEIN"/>
    <property type="match status" value="1"/>
</dbReference>
<keyword evidence="1" id="KW-0732">Signal</keyword>
<evidence type="ECO:0008006" key="4">
    <source>
        <dbReference type="Google" id="ProtNLM"/>
    </source>
</evidence>